<dbReference type="EC" id="2.7.1.26" evidence="15"/>
<keyword evidence="7 15" id="KW-0548">Nucleotidyltransferase</keyword>
<dbReference type="PANTHER" id="PTHR22749">
    <property type="entry name" value="RIBOFLAVIN KINASE/FMN ADENYLYLTRANSFERASE"/>
    <property type="match status" value="1"/>
</dbReference>
<keyword evidence="11 15" id="KW-0067">ATP-binding</keyword>
<evidence type="ECO:0000313" key="17">
    <source>
        <dbReference type="EMBL" id="KJV82142.1"/>
    </source>
</evidence>
<dbReference type="PANTHER" id="PTHR22749:SF6">
    <property type="entry name" value="RIBOFLAVIN KINASE"/>
    <property type="match status" value="1"/>
</dbReference>
<dbReference type="PIRSF" id="PIRSF004491">
    <property type="entry name" value="FAD_Synth"/>
    <property type="match status" value="1"/>
</dbReference>
<evidence type="ECO:0000256" key="6">
    <source>
        <dbReference type="ARBA" id="ARBA00022679"/>
    </source>
</evidence>
<dbReference type="AlphaFoldDB" id="A0A0F3PQ99"/>
<dbReference type="NCBIfam" id="TIGR00083">
    <property type="entry name" value="ribF"/>
    <property type="match status" value="1"/>
</dbReference>
<dbReference type="InterPro" id="IPR015864">
    <property type="entry name" value="FAD_synthase"/>
</dbReference>
<dbReference type="Proteomes" id="UP000033722">
    <property type="component" value="Unassembled WGS sequence"/>
</dbReference>
<evidence type="ECO:0000256" key="10">
    <source>
        <dbReference type="ARBA" id="ARBA00022827"/>
    </source>
</evidence>
<evidence type="ECO:0000256" key="1">
    <source>
        <dbReference type="ARBA" id="ARBA00002121"/>
    </source>
</evidence>
<comment type="pathway">
    <text evidence="3 15">Cofactor biosynthesis; FMN biosynthesis; FMN from riboflavin (ATP route): step 1/1.</text>
</comment>
<keyword evidence="5 15" id="KW-0288">FMN</keyword>
<name>A0A0F3PQ99_ANAPH</name>
<dbReference type="PATRIC" id="fig|1359157.3.peg.1237"/>
<dbReference type="InterPro" id="IPR015865">
    <property type="entry name" value="Riboflavin_kinase_bac/euk"/>
</dbReference>
<evidence type="ECO:0000256" key="15">
    <source>
        <dbReference type="PIRNR" id="PIRNR004491"/>
    </source>
</evidence>
<evidence type="ECO:0000256" key="2">
    <source>
        <dbReference type="ARBA" id="ARBA00004726"/>
    </source>
</evidence>
<dbReference type="UniPathway" id="UPA00277">
    <property type="reaction ID" value="UER00407"/>
</dbReference>
<sequence length="319" mass="36132">MRLASIASFVCKDIYMEVLCERSSAREVVLTFGNFDGVHRGHMHIFSEVVRLAQEHNLASAALTFSPHTAVFLKKRENFLLSDFERKVQLIESCAIDYLHVIEFDESFAKMLPEAFIENILVQRCKARYVVVGEDCVFGYRCAGNIDTLRLYSQSYGYKVMVVDHLSVSGEKVCSSSSIRKCVESGDIQTANLLLGRCHAISGQVMRGKARGRTIGFPTLNLSLEHTVMPCRGVYNARVKIGTQDWLSGIANIGVRPTFSEVELPILEMHIFDFDEDIYGRKVTVELIDFIRPEQKFHSIEQLVEQIKKDIAVVKCQKH</sequence>
<dbReference type="SUPFAM" id="SSF82114">
    <property type="entry name" value="Riboflavin kinase-like"/>
    <property type="match status" value="1"/>
</dbReference>
<evidence type="ECO:0000256" key="8">
    <source>
        <dbReference type="ARBA" id="ARBA00022741"/>
    </source>
</evidence>
<comment type="caution">
    <text evidence="17">The sequence shown here is derived from an EMBL/GenBank/DDBJ whole genome shotgun (WGS) entry which is preliminary data.</text>
</comment>
<dbReference type="NCBIfam" id="NF004162">
    <property type="entry name" value="PRK05627.1-5"/>
    <property type="match status" value="1"/>
</dbReference>
<dbReference type="SMART" id="SM00904">
    <property type="entry name" value="Flavokinase"/>
    <property type="match status" value="1"/>
</dbReference>
<evidence type="ECO:0000256" key="14">
    <source>
        <dbReference type="ARBA" id="ARBA00049494"/>
    </source>
</evidence>
<comment type="catalytic activity">
    <reaction evidence="14 15">
        <text>FMN + ATP + H(+) = FAD + diphosphate</text>
        <dbReference type="Rhea" id="RHEA:17237"/>
        <dbReference type="ChEBI" id="CHEBI:15378"/>
        <dbReference type="ChEBI" id="CHEBI:30616"/>
        <dbReference type="ChEBI" id="CHEBI:33019"/>
        <dbReference type="ChEBI" id="CHEBI:57692"/>
        <dbReference type="ChEBI" id="CHEBI:58210"/>
        <dbReference type="EC" id="2.7.7.2"/>
    </reaction>
</comment>
<dbReference type="CDD" id="cd02064">
    <property type="entry name" value="FAD_synthetase_N"/>
    <property type="match status" value="1"/>
</dbReference>
<dbReference type="SUPFAM" id="SSF52374">
    <property type="entry name" value="Nucleotidylyl transferase"/>
    <property type="match status" value="1"/>
</dbReference>
<dbReference type="EC" id="2.7.7.2" evidence="15"/>
<keyword evidence="10 15" id="KW-0274">FAD</keyword>
<dbReference type="GO" id="GO:0009398">
    <property type="term" value="P:FMN biosynthetic process"/>
    <property type="evidence" value="ECO:0007669"/>
    <property type="project" value="UniProtKB-UniRule"/>
</dbReference>
<evidence type="ECO:0000256" key="7">
    <source>
        <dbReference type="ARBA" id="ARBA00022695"/>
    </source>
</evidence>
<dbReference type="NCBIfam" id="NF004160">
    <property type="entry name" value="PRK05627.1-3"/>
    <property type="match status" value="1"/>
</dbReference>
<dbReference type="InterPro" id="IPR023465">
    <property type="entry name" value="Riboflavin_kinase_dom_sf"/>
</dbReference>
<organism evidence="17 18">
    <name type="scientific">Anaplasma phagocytophilum str. CRT53-1</name>
    <dbReference type="NCBI Taxonomy" id="1359157"/>
    <lineage>
        <taxon>Bacteria</taxon>
        <taxon>Pseudomonadati</taxon>
        <taxon>Pseudomonadota</taxon>
        <taxon>Alphaproteobacteria</taxon>
        <taxon>Rickettsiales</taxon>
        <taxon>Anaplasmataceae</taxon>
        <taxon>Anaplasma</taxon>
        <taxon>phagocytophilum group</taxon>
    </lineage>
</organism>
<dbReference type="GO" id="GO:0005524">
    <property type="term" value="F:ATP binding"/>
    <property type="evidence" value="ECO:0007669"/>
    <property type="project" value="UniProtKB-UniRule"/>
</dbReference>
<feature type="domain" description="Riboflavin kinase" evidence="16">
    <location>
        <begin position="194"/>
        <end position="319"/>
    </location>
</feature>
<comment type="catalytic activity">
    <reaction evidence="13 15">
        <text>riboflavin + ATP = FMN + ADP + H(+)</text>
        <dbReference type="Rhea" id="RHEA:14357"/>
        <dbReference type="ChEBI" id="CHEBI:15378"/>
        <dbReference type="ChEBI" id="CHEBI:30616"/>
        <dbReference type="ChEBI" id="CHEBI:57986"/>
        <dbReference type="ChEBI" id="CHEBI:58210"/>
        <dbReference type="ChEBI" id="CHEBI:456216"/>
        <dbReference type="EC" id="2.7.1.26"/>
    </reaction>
</comment>
<protein>
    <recommendedName>
        <fullName evidence="15">Riboflavin biosynthesis protein</fullName>
    </recommendedName>
    <domain>
        <recommendedName>
            <fullName evidence="15">Riboflavin kinase</fullName>
            <ecNumber evidence="15">2.7.1.26</ecNumber>
        </recommendedName>
        <alternativeName>
            <fullName evidence="15">Flavokinase</fullName>
        </alternativeName>
    </domain>
    <domain>
        <recommendedName>
            <fullName evidence="15">FMN adenylyltransferase</fullName>
            <ecNumber evidence="15">2.7.7.2</ecNumber>
        </recommendedName>
        <alternativeName>
            <fullName evidence="15">FAD pyrophosphorylase</fullName>
        </alternativeName>
        <alternativeName>
            <fullName evidence="15">FAD synthase</fullName>
        </alternativeName>
    </domain>
</protein>
<dbReference type="InterPro" id="IPR002606">
    <property type="entry name" value="Riboflavin_kinase_bac"/>
</dbReference>
<evidence type="ECO:0000259" key="16">
    <source>
        <dbReference type="SMART" id="SM00904"/>
    </source>
</evidence>
<dbReference type="UniPathway" id="UPA00276">
    <property type="reaction ID" value="UER00406"/>
</dbReference>
<dbReference type="InterPro" id="IPR023468">
    <property type="entry name" value="Riboflavin_kinase"/>
</dbReference>
<dbReference type="GO" id="GO:0003919">
    <property type="term" value="F:FMN adenylyltransferase activity"/>
    <property type="evidence" value="ECO:0007669"/>
    <property type="project" value="UniProtKB-UniRule"/>
</dbReference>
<keyword evidence="9 15" id="KW-0418">Kinase</keyword>
<evidence type="ECO:0000256" key="12">
    <source>
        <dbReference type="ARBA" id="ARBA00023268"/>
    </source>
</evidence>
<comment type="function">
    <text evidence="1">Catalyzes the phosphorylation of riboflavin to FMN followed by the adenylation of FMN to FAD.</text>
</comment>
<dbReference type="RefSeq" id="WP_230597094.1">
    <property type="nucleotide sequence ID" value="NZ_LAOD01000029.1"/>
</dbReference>
<evidence type="ECO:0000256" key="13">
    <source>
        <dbReference type="ARBA" id="ARBA00047880"/>
    </source>
</evidence>
<dbReference type="Pfam" id="PF06574">
    <property type="entry name" value="FAD_syn"/>
    <property type="match status" value="1"/>
</dbReference>
<evidence type="ECO:0000313" key="18">
    <source>
        <dbReference type="Proteomes" id="UP000033722"/>
    </source>
</evidence>
<dbReference type="GO" id="GO:0008531">
    <property type="term" value="F:riboflavin kinase activity"/>
    <property type="evidence" value="ECO:0007669"/>
    <property type="project" value="UniProtKB-UniRule"/>
</dbReference>
<keyword evidence="4 15" id="KW-0285">Flavoprotein</keyword>
<dbReference type="GO" id="GO:0006747">
    <property type="term" value="P:FAD biosynthetic process"/>
    <property type="evidence" value="ECO:0007669"/>
    <property type="project" value="UniProtKB-UniRule"/>
</dbReference>
<dbReference type="Gene3D" id="2.40.30.30">
    <property type="entry name" value="Riboflavin kinase-like"/>
    <property type="match status" value="1"/>
</dbReference>
<evidence type="ECO:0000256" key="5">
    <source>
        <dbReference type="ARBA" id="ARBA00022643"/>
    </source>
</evidence>
<dbReference type="Pfam" id="PF01687">
    <property type="entry name" value="Flavokinase"/>
    <property type="match status" value="1"/>
</dbReference>
<comment type="pathway">
    <text evidence="2 15">Cofactor biosynthesis; FAD biosynthesis; FAD from FMN: step 1/1.</text>
</comment>
<dbReference type="FunFam" id="3.40.50.620:FF:000021">
    <property type="entry name" value="Riboflavin biosynthesis protein"/>
    <property type="match status" value="1"/>
</dbReference>
<accession>A0A0F3PQ99</accession>
<reference evidence="17 18" key="1">
    <citation type="submission" date="2015-01" db="EMBL/GenBank/DDBJ databases">
        <title>Genome Sequencing of Rickettsiales.</title>
        <authorList>
            <person name="Daugherty S.C."/>
            <person name="Su Q."/>
            <person name="Abolude K."/>
            <person name="Beier-Sexton M."/>
            <person name="Carlyon J.A."/>
            <person name="Carter R."/>
            <person name="Day N.P."/>
            <person name="Dumler S.J."/>
            <person name="Dyachenko V."/>
            <person name="Godinez A."/>
            <person name="Kurtti T.J."/>
            <person name="Lichay M."/>
            <person name="Mullins K.E."/>
            <person name="Ott S."/>
            <person name="Pappas-Brown V."/>
            <person name="Paris D.H."/>
            <person name="Patel P."/>
            <person name="Richards A.L."/>
            <person name="Sadzewicz L."/>
            <person name="Sears K."/>
            <person name="Seidman D."/>
            <person name="Sengamalay N."/>
            <person name="Stenos J."/>
            <person name="Tallon L.J."/>
            <person name="Vincent G."/>
            <person name="Fraser C.M."/>
            <person name="Munderloh U."/>
            <person name="Dunning-Hotopp J.C."/>
        </authorList>
    </citation>
    <scope>NUCLEOTIDE SEQUENCE [LARGE SCALE GENOMIC DNA]</scope>
    <source>
        <strain evidence="17 18">CRT53-1</strain>
    </source>
</reference>
<keyword evidence="8 15" id="KW-0547">Nucleotide-binding</keyword>
<dbReference type="Gene3D" id="3.40.50.620">
    <property type="entry name" value="HUPs"/>
    <property type="match status" value="1"/>
</dbReference>
<keyword evidence="12" id="KW-0511">Multifunctional enzyme</keyword>
<comment type="similarity">
    <text evidence="15">Belongs to the ribF family.</text>
</comment>
<dbReference type="EMBL" id="LAOD01000029">
    <property type="protein sequence ID" value="KJV82142.1"/>
    <property type="molecule type" value="Genomic_DNA"/>
</dbReference>
<evidence type="ECO:0000256" key="4">
    <source>
        <dbReference type="ARBA" id="ARBA00022630"/>
    </source>
</evidence>
<gene>
    <name evidence="17" type="primary">ribF</name>
    <name evidence="17" type="ORF">APHCRT_1368</name>
</gene>
<evidence type="ECO:0000256" key="3">
    <source>
        <dbReference type="ARBA" id="ARBA00005201"/>
    </source>
</evidence>
<keyword evidence="6 15" id="KW-0808">Transferase</keyword>
<dbReference type="InterPro" id="IPR014729">
    <property type="entry name" value="Rossmann-like_a/b/a_fold"/>
</dbReference>
<evidence type="ECO:0000256" key="11">
    <source>
        <dbReference type="ARBA" id="ARBA00022840"/>
    </source>
</evidence>
<dbReference type="GO" id="GO:0009231">
    <property type="term" value="P:riboflavin biosynthetic process"/>
    <property type="evidence" value="ECO:0007669"/>
    <property type="project" value="InterPro"/>
</dbReference>
<evidence type="ECO:0000256" key="9">
    <source>
        <dbReference type="ARBA" id="ARBA00022777"/>
    </source>
</evidence>
<proteinExistence type="inferred from homology"/>